<feature type="transmembrane region" description="Helical" evidence="8">
    <location>
        <begin position="649"/>
        <end position="673"/>
    </location>
</feature>
<dbReference type="PROSITE" id="PS50893">
    <property type="entry name" value="ABC_TRANSPORTER_2"/>
    <property type="match status" value="1"/>
</dbReference>
<feature type="transmembrane region" description="Helical" evidence="8">
    <location>
        <begin position="606"/>
        <end position="628"/>
    </location>
</feature>
<dbReference type="InterPro" id="IPR017871">
    <property type="entry name" value="ABC_transporter-like_CS"/>
</dbReference>
<dbReference type="SMART" id="SM00382">
    <property type="entry name" value="AAA"/>
    <property type="match status" value="1"/>
</dbReference>
<dbReference type="PANTHER" id="PTHR48041:SF139">
    <property type="entry name" value="PROTEIN SCARLET"/>
    <property type="match status" value="1"/>
</dbReference>
<evidence type="ECO:0000256" key="1">
    <source>
        <dbReference type="ARBA" id="ARBA00004141"/>
    </source>
</evidence>
<feature type="domain" description="ABC transporter" evidence="9">
    <location>
        <begin position="240"/>
        <end position="480"/>
    </location>
</feature>
<keyword evidence="4" id="KW-0547">Nucleotide-binding</keyword>
<protein>
    <submittedName>
        <fullName evidence="10">ATP-binding cassette domain-containing protein</fullName>
    </submittedName>
</protein>
<evidence type="ECO:0000313" key="10">
    <source>
        <dbReference type="EMBL" id="WOK07135.1"/>
    </source>
</evidence>
<dbReference type="PROSITE" id="PS00211">
    <property type="entry name" value="ABC_TRANSPORTER_1"/>
    <property type="match status" value="1"/>
</dbReference>
<evidence type="ECO:0000259" key="9">
    <source>
        <dbReference type="PROSITE" id="PS50893"/>
    </source>
</evidence>
<keyword evidence="5 10" id="KW-0067">ATP-binding</keyword>
<gene>
    <name evidence="10" type="ORF">RT717_00685</name>
</gene>
<keyword evidence="6 8" id="KW-1133">Transmembrane helix</keyword>
<dbReference type="Pfam" id="PF00005">
    <property type="entry name" value="ABC_tran"/>
    <property type="match status" value="1"/>
</dbReference>
<name>A0ABZ0IT44_9BACT</name>
<dbReference type="PANTHER" id="PTHR48041">
    <property type="entry name" value="ABC TRANSPORTER G FAMILY MEMBER 28"/>
    <property type="match status" value="1"/>
</dbReference>
<feature type="transmembrane region" description="Helical" evidence="8">
    <location>
        <begin position="971"/>
        <end position="991"/>
    </location>
</feature>
<sequence length="1012" mass="115648">MSEQLLKAIIHLLAIVAKEDDVTDDERLSILQFLEENISRQDQDKYMNFFDSLTAEMLQKENFDDKAEIISLTESINKELTQSQKIVVMIDLLEVIVADGEISEREKELVYFIGDRFNIKEQAIDLMKTFVMYTDRTRLDNTNILIADDGMEISPAKSHHITLDGLPGFIAILRIPVIENYFIKYVGRASLHLNGIHLKSNRIQAFSSGSSVRSSISKSLYYSDVVSKFRNETASTKISFQADNVSFKFRNGKLGLQNINIAEDGGKLIGLMGGSGAGKSTLLNVLNSTEKPSEGSVLINGIDVHKDGKKIEGVIGYVPQDDLLIEELSVYQNLFYAGKLCFTDKTDEQIDELVIKTLQSLGLIETRDLKVGSPLQKTISGGQRKRLNIGLELLREPSVLFVDEPTSGLSSRDSENIMDLLKELSLKGKMVFVVIHQPSSEIFKMFDKLVILDVGGYQIYYGNPVDAVIYFKNIVNLVDAERGECVECGNVNPEQIFNIIETKVVNEYGHVTDKRKFQPLDWYGFFKKHITLPRVKPEPSLPEKTLSIPNRLKQIRIFATRDLLSKFSNQQYLAINLLEAPLLAALLAYIVRYYDPAKSYSFYENLNIVAFFFMSVIVALFMGLTVSAEEIIKDSKILKREAFLHLSRMSYLVSKLLILFSFSAIQTLFYVLIGDWILEIDSMTWSYWLVLFSVSCFANVLGLNISSAFNSAITIYIIIPILLIPQLILSGVVVNFDKLNPTFANNTKVPVIGEIMASRWAFEALAVTQYKDNPFTSQFYQFDRDMAQSEYKTVYWAPKLEAALEYCHNVTDKEKYAASLEERFALLRNELGKELDMVGYDKLPSYEKLNIKDFDEVTFEESMDFMKAMRKFYNNRYNKAFKEKDETVQSLTKTDEERQEYIALKNEYENESIGQMVKNTAVQERIIEKRGHLIQKIYPIYSRPQPLHPFDFRAGFFVPEKHFLGTYYPTLYFNAAIIWAMSIILIITLYFDIPKKVMKGFSGVPSMRKPRK</sequence>
<evidence type="ECO:0000256" key="6">
    <source>
        <dbReference type="ARBA" id="ARBA00022989"/>
    </source>
</evidence>
<dbReference type="Proteomes" id="UP001302349">
    <property type="component" value="Chromosome"/>
</dbReference>
<comment type="subcellular location">
    <subcellularLocation>
        <location evidence="1">Membrane</location>
        <topology evidence="1">Multi-pass membrane protein</topology>
    </subcellularLocation>
</comment>
<dbReference type="Pfam" id="PF19055">
    <property type="entry name" value="ABC2_membrane_7"/>
    <property type="match status" value="1"/>
</dbReference>
<dbReference type="InterPro" id="IPR050352">
    <property type="entry name" value="ABCG_transporters"/>
</dbReference>
<dbReference type="GO" id="GO:0005524">
    <property type="term" value="F:ATP binding"/>
    <property type="evidence" value="ECO:0007669"/>
    <property type="project" value="UniProtKB-KW"/>
</dbReference>
<evidence type="ECO:0000256" key="3">
    <source>
        <dbReference type="ARBA" id="ARBA00022692"/>
    </source>
</evidence>
<feature type="transmembrane region" description="Helical" evidence="8">
    <location>
        <begin position="573"/>
        <end position="594"/>
    </location>
</feature>
<dbReference type="Pfam" id="PF01061">
    <property type="entry name" value="ABC2_membrane"/>
    <property type="match status" value="1"/>
</dbReference>
<keyword evidence="7 8" id="KW-0472">Membrane</keyword>
<dbReference type="InterPro" id="IPR003593">
    <property type="entry name" value="AAA+_ATPase"/>
</dbReference>
<organism evidence="10 11">
    <name type="scientific">Imperialibacter roseus</name>
    <dbReference type="NCBI Taxonomy" id="1324217"/>
    <lineage>
        <taxon>Bacteria</taxon>
        <taxon>Pseudomonadati</taxon>
        <taxon>Bacteroidota</taxon>
        <taxon>Cytophagia</taxon>
        <taxon>Cytophagales</taxon>
        <taxon>Flammeovirgaceae</taxon>
        <taxon>Imperialibacter</taxon>
    </lineage>
</organism>
<dbReference type="Pfam" id="PF05099">
    <property type="entry name" value="TerB"/>
    <property type="match status" value="1"/>
</dbReference>
<dbReference type="InterPro" id="IPR043926">
    <property type="entry name" value="ABCG_dom"/>
</dbReference>
<dbReference type="InterPro" id="IPR029024">
    <property type="entry name" value="TerB-like"/>
</dbReference>
<dbReference type="RefSeq" id="WP_317489822.1">
    <property type="nucleotide sequence ID" value="NZ_CP136051.1"/>
</dbReference>
<evidence type="ECO:0000256" key="7">
    <source>
        <dbReference type="ARBA" id="ARBA00023136"/>
    </source>
</evidence>
<proteinExistence type="predicted"/>
<keyword evidence="11" id="KW-1185">Reference proteome</keyword>
<dbReference type="InterPro" id="IPR003439">
    <property type="entry name" value="ABC_transporter-like_ATP-bd"/>
</dbReference>
<evidence type="ECO:0000256" key="5">
    <source>
        <dbReference type="ARBA" id="ARBA00022840"/>
    </source>
</evidence>
<feature type="transmembrane region" description="Helical" evidence="8">
    <location>
        <begin position="715"/>
        <end position="736"/>
    </location>
</feature>
<evidence type="ECO:0000256" key="2">
    <source>
        <dbReference type="ARBA" id="ARBA00022448"/>
    </source>
</evidence>
<reference evidence="10 11" key="1">
    <citation type="journal article" date="2023" name="Microbiol. Resour. Announc.">
        <title>Complete Genome Sequence of Imperialibacter roseus strain P4T.</title>
        <authorList>
            <person name="Tizabi D.R."/>
            <person name="Bachvaroff T."/>
            <person name="Hill R.T."/>
        </authorList>
    </citation>
    <scope>NUCLEOTIDE SEQUENCE [LARGE SCALE GENOMIC DNA]</scope>
    <source>
        <strain evidence="10 11">P4T</strain>
    </source>
</reference>
<keyword evidence="3 8" id="KW-0812">Transmembrane</keyword>
<feature type="transmembrane region" description="Helical" evidence="8">
    <location>
        <begin position="685"/>
        <end position="703"/>
    </location>
</feature>
<dbReference type="InterPro" id="IPR013525">
    <property type="entry name" value="ABC2_TM"/>
</dbReference>
<dbReference type="SUPFAM" id="SSF158682">
    <property type="entry name" value="TerB-like"/>
    <property type="match status" value="1"/>
</dbReference>
<dbReference type="EMBL" id="CP136051">
    <property type="protein sequence ID" value="WOK07135.1"/>
    <property type="molecule type" value="Genomic_DNA"/>
</dbReference>
<dbReference type="SUPFAM" id="SSF52540">
    <property type="entry name" value="P-loop containing nucleoside triphosphate hydrolases"/>
    <property type="match status" value="1"/>
</dbReference>
<evidence type="ECO:0000256" key="4">
    <source>
        <dbReference type="ARBA" id="ARBA00022741"/>
    </source>
</evidence>
<evidence type="ECO:0000256" key="8">
    <source>
        <dbReference type="SAM" id="Phobius"/>
    </source>
</evidence>
<dbReference type="Gene3D" id="3.40.50.300">
    <property type="entry name" value="P-loop containing nucleotide triphosphate hydrolases"/>
    <property type="match status" value="1"/>
</dbReference>
<dbReference type="InterPro" id="IPR027417">
    <property type="entry name" value="P-loop_NTPase"/>
</dbReference>
<evidence type="ECO:0000313" key="11">
    <source>
        <dbReference type="Proteomes" id="UP001302349"/>
    </source>
</evidence>
<accession>A0ABZ0IT44</accession>
<keyword evidence="2" id="KW-0813">Transport</keyword>
<dbReference type="InterPro" id="IPR007791">
    <property type="entry name" value="DjlA_N"/>
</dbReference>
<dbReference type="Gene3D" id="1.10.3680.10">
    <property type="entry name" value="TerB-like"/>
    <property type="match status" value="1"/>
</dbReference>